<organism evidence="2 4">
    <name type="scientific">Plasmodium vivax</name>
    <name type="common">malaria parasite P. vivax</name>
    <dbReference type="NCBI Taxonomy" id="5855"/>
    <lineage>
        <taxon>Eukaryota</taxon>
        <taxon>Sar</taxon>
        <taxon>Alveolata</taxon>
        <taxon>Apicomplexa</taxon>
        <taxon>Aconoidasida</taxon>
        <taxon>Haemosporida</taxon>
        <taxon>Plasmodiidae</taxon>
        <taxon>Plasmodium</taxon>
        <taxon>Plasmodium (Plasmodium)</taxon>
    </lineage>
</organism>
<dbReference type="EMBL" id="LT615241">
    <property type="protein sequence ID" value="SCO65251.1"/>
    <property type="molecule type" value="Genomic_DNA"/>
</dbReference>
<proteinExistence type="predicted"/>
<dbReference type="Proteomes" id="UP000196402">
    <property type="component" value="Chromosome 3"/>
</dbReference>
<dbReference type="VEuPathDB" id="PlasmoDB:PVW1_030008400"/>
<evidence type="ECO:0000313" key="4">
    <source>
        <dbReference type="Proteomes" id="UP000196402"/>
    </source>
</evidence>
<dbReference type="VEuPathDB" id="PlasmoDB:PVPAM_030005800"/>
<dbReference type="VEuPathDB" id="PlasmoDB:PVX_110300"/>
<gene>
    <name evidence="3" type="ORF">PVP01_0301400</name>
    <name evidence="2" type="ORF">PVT01_030006100</name>
</gene>
<dbReference type="EMBL" id="LT635614">
    <property type="protein sequence ID" value="VUZ93462.1"/>
    <property type="molecule type" value="Genomic_DNA"/>
</dbReference>
<dbReference type="InterPro" id="IPR008780">
    <property type="entry name" value="Plasmodium_Vir"/>
</dbReference>
<dbReference type="AlphaFoldDB" id="A0A1G4GRP5"/>
<accession>A0A1G4GRP5</accession>
<dbReference type="Pfam" id="PF05795">
    <property type="entry name" value="Plasmodium_Vir"/>
    <property type="match status" value="3"/>
</dbReference>
<evidence type="ECO:0000313" key="3">
    <source>
        <dbReference type="EMBL" id="VUZ93462.1"/>
    </source>
</evidence>
<sequence>MSEDVVDYIKLIDKDPTLCNNDLFKFYKKFSSNCENSSDGDNCKDNMVEDVSESAKDIFKKLVRNVNKLIKNSDIYYNTIDNGNNTSKRCIYLKYWFYDKILSNNIDESNIDKLFDTLPQNKEKPASNSVECEFYKIKLDEIKNIKKLYDYFVFYDGYQYVENIINDKIFNSVHRDYLKGAIDIHKKAEKDCSGNDNTGYCNEYNKYIKKHINSSLLYSLEEKLKDEDIVTLIEKTIETKGTTSAQNVQGAQERGETSHTDKKQNVFLEDSNLKNFFKHLNDKYTDTNTNTLICNLLTKNKTPNRANINKYCNIIEAILRKWNEILTSFKSDFNKDQCCEHLNYWLHTKIQDNKYRSKDINLLYLAWDSINYSIKGNNHCQHKNFNVSAEDFKKKLKLYIFLQYYDIINKELSKVQNSEKGMYCNYIKTSFDLYYNMKFENSNTGYKKFKDELDAFEKKIDNFKLCELKNMCPHRCLDLVYNKNNKALCSSEQEKSKVQTQESSKNFEATNKFNKSLLDKFPALKTYEEFNSNKDCYKYCHHCKSIYDYENNYPGISDFCRKLVRNLHEIKYNNDSKDRCGYLYYWIYENAWKLFGKDWNKTHGKEPIDRLFNIGYTIINELQINECFYDYDTKISYEEWKEKKDLHDYFENYDSIENIIKSFKKEKKDKYCEHFTYIKEIYKKYIRKCCKYYDHYNYENTCSDYFKCDRIYYPNKFLCKLECSSKESVDSLSKLDKNRVSEEQTGSGLLNSEINTNSLGSASLTETQESIINELMKDPFYIFSLSGFTLLGTFMFFFIFYKFTPIGSRLNRSSRRQKEKKYNVNKEQRKEIVYSNSENRNINVPKGRVRIAYQSS</sequence>
<keyword evidence="1" id="KW-0472">Membrane</keyword>
<name>A0A1G4GRP5_PLAVI</name>
<keyword evidence="1" id="KW-0812">Transmembrane</keyword>
<dbReference type="VEuPathDB" id="PlasmoDB:PVP01_0301400"/>
<dbReference type="Proteomes" id="UP000220605">
    <property type="component" value="Chromosome 3"/>
</dbReference>
<feature type="transmembrane region" description="Helical" evidence="1">
    <location>
        <begin position="780"/>
        <end position="801"/>
    </location>
</feature>
<evidence type="ECO:0000256" key="1">
    <source>
        <dbReference type="SAM" id="Phobius"/>
    </source>
</evidence>
<reference evidence="4 5" key="1">
    <citation type="submission" date="2016-07" db="EMBL/GenBank/DDBJ databases">
        <authorList>
            <consortium name="Pathogen Informatics"/>
        </authorList>
    </citation>
    <scope>NUCLEOTIDE SEQUENCE [LARGE SCALE GENOMIC DNA]</scope>
</reference>
<dbReference type="OrthoDB" id="382814at2759"/>
<protein>
    <submittedName>
        <fullName evidence="2">VIR protein</fullName>
    </submittedName>
</protein>
<keyword evidence="1" id="KW-1133">Transmembrane helix</keyword>
<evidence type="ECO:0000313" key="2">
    <source>
        <dbReference type="EMBL" id="SCO65251.1"/>
    </source>
</evidence>
<evidence type="ECO:0000313" key="5">
    <source>
        <dbReference type="Proteomes" id="UP000220605"/>
    </source>
</evidence>